<evidence type="ECO:0000256" key="1">
    <source>
        <dbReference type="ARBA" id="ARBA00022679"/>
    </source>
</evidence>
<organism evidence="3 4">
    <name type="scientific">Desulfitobacterium metallireducens DSM 15288</name>
    <dbReference type="NCBI Taxonomy" id="871968"/>
    <lineage>
        <taxon>Bacteria</taxon>
        <taxon>Bacillati</taxon>
        <taxon>Bacillota</taxon>
        <taxon>Clostridia</taxon>
        <taxon>Eubacteriales</taxon>
        <taxon>Desulfitobacteriaceae</taxon>
        <taxon>Desulfitobacterium</taxon>
    </lineage>
</organism>
<dbReference type="KEGG" id="dmt:DESME_02420"/>
<dbReference type="InterPro" id="IPR001296">
    <property type="entry name" value="Glyco_trans_1"/>
</dbReference>
<dbReference type="OrthoDB" id="9811239at2"/>
<protein>
    <submittedName>
        <fullName evidence="3">Glycosyltransferase</fullName>
    </submittedName>
</protein>
<evidence type="ECO:0000313" key="3">
    <source>
        <dbReference type="EMBL" id="AHF06040.1"/>
    </source>
</evidence>
<dbReference type="CDD" id="cd03801">
    <property type="entry name" value="GT4_PimA-like"/>
    <property type="match status" value="1"/>
</dbReference>
<dbReference type="GO" id="GO:0009103">
    <property type="term" value="P:lipopolysaccharide biosynthetic process"/>
    <property type="evidence" value="ECO:0007669"/>
    <property type="project" value="TreeGrafter"/>
</dbReference>
<accession>W0E588</accession>
<dbReference type="PANTHER" id="PTHR46401:SF2">
    <property type="entry name" value="GLYCOSYLTRANSFERASE WBBK-RELATED"/>
    <property type="match status" value="1"/>
</dbReference>
<dbReference type="eggNOG" id="COG0438">
    <property type="taxonomic scope" value="Bacteria"/>
</dbReference>
<evidence type="ECO:0000313" key="4">
    <source>
        <dbReference type="Proteomes" id="UP000010847"/>
    </source>
</evidence>
<dbReference type="Gene3D" id="3.40.50.2000">
    <property type="entry name" value="Glycogen Phosphorylase B"/>
    <property type="match status" value="1"/>
</dbReference>
<dbReference type="GO" id="GO:0016757">
    <property type="term" value="F:glycosyltransferase activity"/>
    <property type="evidence" value="ECO:0007669"/>
    <property type="project" value="InterPro"/>
</dbReference>
<evidence type="ECO:0000259" key="2">
    <source>
        <dbReference type="Pfam" id="PF00534"/>
    </source>
</evidence>
<name>W0E588_9FIRM</name>
<dbReference type="Pfam" id="PF00534">
    <property type="entry name" value="Glycos_transf_1"/>
    <property type="match status" value="1"/>
</dbReference>
<dbReference type="RefSeq" id="WP_006716502.1">
    <property type="nucleotide sequence ID" value="NZ_CP007032.1"/>
</dbReference>
<keyword evidence="4" id="KW-1185">Reference proteome</keyword>
<reference evidence="3 4" key="1">
    <citation type="submission" date="2013-12" db="EMBL/GenBank/DDBJ databases">
        <authorList>
            <consortium name="DOE Joint Genome Institute"/>
            <person name="Smidt H."/>
            <person name="Huntemann M."/>
            <person name="Han J."/>
            <person name="Chen A."/>
            <person name="Kyrpides N."/>
            <person name="Mavromatis K."/>
            <person name="Markowitz V."/>
            <person name="Palaniappan K."/>
            <person name="Ivanova N."/>
            <person name="Schaumberg A."/>
            <person name="Pati A."/>
            <person name="Liolios K."/>
            <person name="Nordberg H.P."/>
            <person name="Cantor M.N."/>
            <person name="Hua S.X."/>
            <person name="Woyke T."/>
        </authorList>
    </citation>
    <scope>NUCLEOTIDE SEQUENCE [LARGE SCALE GENOMIC DNA]</scope>
    <source>
        <strain evidence="4">DSM 15288</strain>
    </source>
</reference>
<dbReference type="SUPFAM" id="SSF53756">
    <property type="entry name" value="UDP-Glycosyltransferase/glycogen phosphorylase"/>
    <property type="match status" value="1"/>
</dbReference>
<dbReference type="AlphaFoldDB" id="W0E588"/>
<feature type="domain" description="Glycosyl transferase family 1" evidence="2">
    <location>
        <begin position="163"/>
        <end position="310"/>
    </location>
</feature>
<dbReference type="Proteomes" id="UP000010847">
    <property type="component" value="Chromosome"/>
</dbReference>
<dbReference type="STRING" id="871968.DESME_02420"/>
<dbReference type="HOGENOM" id="CLU_061541_0_0_9"/>
<keyword evidence="1 3" id="KW-0808">Transferase</keyword>
<gene>
    <name evidence="3" type="ORF">DESME_02420</name>
</gene>
<sequence length="329" mass="37307">MKVLFQVRSDYRKNPAGDTVQLLGTAQALQKLGVEVFLSANPNIQLEEYDLVHIFNATRVSDASMYFENAKRQKKPVVLSPIYWNMQKFLEKDAHSTALTQWEAHQPWRGQLLQDCDLLLPNGQLEMEMIQDDFQVTTPYQVIPNGFPEEYLGIDETLFREKCPNLPEHFVLSIARITSRKNQVLLARNCYELGLTLVLAGPINDRSYFEHVQSYPNVIYLGTLQGQLLASAYAAAKIHALPSWFETPGLSSLEAGACGATILTTDQGSTTEYFKDMAVYMNPFQEESLKLALEKALDFSPEPLSEHIRKNYSWSRVGELTLSAYQSLR</sequence>
<dbReference type="PANTHER" id="PTHR46401">
    <property type="entry name" value="GLYCOSYLTRANSFERASE WBBK-RELATED"/>
    <property type="match status" value="1"/>
</dbReference>
<dbReference type="EMBL" id="CP007032">
    <property type="protein sequence ID" value="AHF06040.1"/>
    <property type="molecule type" value="Genomic_DNA"/>
</dbReference>
<proteinExistence type="predicted"/>